<reference evidence="2" key="1">
    <citation type="submission" date="2021-01" db="EMBL/GenBank/DDBJ databases">
        <authorList>
            <consortium name="Aspergillus chevalieri M1 genome sequencing consortium"/>
            <person name="Kazuki M."/>
            <person name="Futagami T."/>
        </authorList>
    </citation>
    <scope>NUCLEOTIDE SEQUENCE</scope>
    <source>
        <strain evidence="2">M1</strain>
    </source>
</reference>
<dbReference type="EMBL" id="AP024422">
    <property type="protein sequence ID" value="BCR91298.1"/>
    <property type="molecule type" value="Genomic_DNA"/>
</dbReference>
<feature type="domain" description="Lipocalin-like" evidence="1">
    <location>
        <begin position="14"/>
        <end position="154"/>
    </location>
</feature>
<organism evidence="2 3">
    <name type="scientific">Aspergillus chevalieri</name>
    <name type="common">Eurotium chevalieri</name>
    <dbReference type="NCBI Taxonomy" id="182096"/>
    <lineage>
        <taxon>Eukaryota</taxon>
        <taxon>Fungi</taxon>
        <taxon>Dikarya</taxon>
        <taxon>Ascomycota</taxon>
        <taxon>Pezizomycotina</taxon>
        <taxon>Eurotiomycetes</taxon>
        <taxon>Eurotiomycetidae</taxon>
        <taxon>Eurotiales</taxon>
        <taxon>Aspergillaceae</taxon>
        <taxon>Aspergillus</taxon>
        <taxon>Aspergillus subgen. Aspergillus</taxon>
    </lineage>
</organism>
<reference evidence="2" key="2">
    <citation type="submission" date="2021-02" db="EMBL/GenBank/DDBJ databases">
        <title>Aspergillus chevalieri M1 genome sequence.</title>
        <authorList>
            <person name="Kadooka C."/>
            <person name="Mori K."/>
            <person name="Futagami T."/>
        </authorList>
    </citation>
    <scope>NUCLEOTIDE SEQUENCE</scope>
    <source>
        <strain evidence="2">M1</strain>
    </source>
</reference>
<dbReference type="InterPro" id="IPR024311">
    <property type="entry name" value="Lipocalin-like"/>
</dbReference>
<gene>
    <name evidence="2" type="ORF">ACHE_70141A</name>
</gene>
<dbReference type="Proteomes" id="UP000637239">
    <property type="component" value="Chromosome 7"/>
</dbReference>
<name>A0A7R7VW43_ASPCH</name>
<proteinExistence type="predicted"/>
<dbReference type="KEGG" id="ache:ACHE_70141A"/>
<evidence type="ECO:0000313" key="2">
    <source>
        <dbReference type="EMBL" id="BCR91298.1"/>
    </source>
</evidence>
<dbReference type="AlphaFoldDB" id="A0A7R7VW43"/>
<keyword evidence="3" id="KW-1185">Reference proteome</keyword>
<sequence length="157" mass="17411">MAPNTEEIRKALTGTWKLVSYVSKPSDCSGPNGYPMGKDVQGYIMYTADGFMSAQLMAPGSLKYTNNDVFDVAEKEAADASRHYLAYSGPYEIEILEGKPILKHHMDVSLVPNWAGTHQLRRCELKGDELVLGPVTPWSLKGALVDQFLTWRKVNSS</sequence>
<dbReference type="RefSeq" id="XP_043139820.1">
    <property type="nucleotide sequence ID" value="XM_043282441.1"/>
</dbReference>
<evidence type="ECO:0000259" key="1">
    <source>
        <dbReference type="Pfam" id="PF13924"/>
    </source>
</evidence>
<protein>
    <recommendedName>
        <fullName evidence="1">Lipocalin-like domain-containing protein</fullName>
    </recommendedName>
</protein>
<dbReference type="GeneID" id="66985656"/>
<dbReference type="Pfam" id="PF13924">
    <property type="entry name" value="Lipocalin_5"/>
    <property type="match status" value="1"/>
</dbReference>
<accession>A0A7R7VW43</accession>
<evidence type="ECO:0000313" key="3">
    <source>
        <dbReference type="Proteomes" id="UP000637239"/>
    </source>
</evidence>